<name>S4XH04_9CORY</name>
<dbReference type="AlphaFoldDB" id="S4XH04"/>
<dbReference type="STRING" id="1200352.A606_10935"/>
<proteinExistence type="predicted"/>
<gene>
    <name evidence="1" type="ORF">A606_10935</name>
</gene>
<organism evidence="1 2">
    <name type="scientific">Corynebacterium terpenotabidum Y-11</name>
    <dbReference type="NCBI Taxonomy" id="1200352"/>
    <lineage>
        <taxon>Bacteria</taxon>
        <taxon>Bacillati</taxon>
        <taxon>Actinomycetota</taxon>
        <taxon>Actinomycetes</taxon>
        <taxon>Mycobacteriales</taxon>
        <taxon>Corynebacteriaceae</taxon>
        <taxon>Corynebacterium</taxon>
    </lineage>
</organism>
<dbReference type="SUPFAM" id="SSF52218">
    <property type="entry name" value="Flavoproteins"/>
    <property type="match status" value="1"/>
</dbReference>
<protein>
    <recommendedName>
        <fullName evidence="3">Flavodoxin-like domain-containing protein</fullName>
    </recommendedName>
</protein>
<reference evidence="1 2" key="1">
    <citation type="submission" date="2012-06" db="EMBL/GenBank/DDBJ databases">
        <title>Complete genome sequence of Corynebacterium terpenotabidum Y-11 (=DSM 44721).</title>
        <authorList>
            <person name="Ruckert C."/>
            <person name="Albersmeier A."/>
            <person name="Al-Dilaimi A."/>
            <person name="Szczepanowski R."/>
            <person name="Kalinowski J."/>
        </authorList>
    </citation>
    <scope>NUCLEOTIDE SEQUENCE [LARGE SCALE GENOMIC DNA]</scope>
    <source>
        <strain evidence="1 2">Y-11</strain>
    </source>
</reference>
<accession>S4XH04</accession>
<dbReference type="PATRIC" id="fig|1200352.3.peg.2237"/>
<dbReference type="Proteomes" id="UP000014809">
    <property type="component" value="Chromosome"/>
</dbReference>
<dbReference type="eggNOG" id="COG0655">
    <property type="taxonomic scope" value="Bacteria"/>
</dbReference>
<dbReference type="HOGENOM" id="CLU_141001_1_0_11"/>
<keyword evidence="2" id="KW-1185">Reference proteome</keyword>
<dbReference type="OrthoDB" id="5736081at2"/>
<dbReference type="InterPro" id="IPR029039">
    <property type="entry name" value="Flavoprotein-like_sf"/>
</dbReference>
<evidence type="ECO:0008006" key="3">
    <source>
        <dbReference type="Google" id="ProtNLM"/>
    </source>
</evidence>
<dbReference type="EMBL" id="CP003696">
    <property type="protein sequence ID" value="AGP31826.1"/>
    <property type="molecule type" value="Genomic_DNA"/>
</dbReference>
<dbReference type="KEGG" id="cter:A606_10935"/>
<dbReference type="Gene3D" id="3.40.50.360">
    <property type="match status" value="1"/>
</dbReference>
<evidence type="ECO:0000313" key="1">
    <source>
        <dbReference type="EMBL" id="AGP31826.1"/>
    </source>
</evidence>
<sequence length="166" mass="17869">MRPCLLVVHHSPTHTLRAATDTVLRAAEAAAAEINATLPAERHLEVRERDALEPDATELLGASALLFGTSANFGYISGALKHYFDSTYLQVTTDESYTARAVPFGYWIRGGYDTTGAQKAMDAITTGYGWTMASSPVCFTGDPVPHSDDLRALAENTVGAWYAALD</sequence>
<evidence type="ECO:0000313" key="2">
    <source>
        <dbReference type="Proteomes" id="UP000014809"/>
    </source>
</evidence>